<comment type="caution">
    <text evidence="2">The sequence shown here is derived from an EMBL/GenBank/DDBJ whole genome shotgun (WGS) entry which is preliminary data.</text>
</comment>
<evidence type="ECO:0000313" key="3">
    <source>
        <dbReference type="Proteomes" id="UP000481033"/>
    </source>
</evidence>
<accession>A0A6M0RCM7</accession>
<keyword evidence="1" id="KW-1133">Transmembrane helix</keyword>
<evidence type="ECO:0000256" key="1">
    <source>
        <dbReference type="SAM" id="Phobius"/>
    </source>
</evidence>
<keyword evidence="3" id="KW-1185">Reference proteome</keyword>
<name>A0A6M0RCM7_9CYAN</name>
<dbReference type="AlphaFoldDB" id="A0A6M0RCM7"/>
<evidence type="ECO:0000313" key="2">
    <source>
        <dbReference type="EMBL" id="NEZ54138.1"/>
    </source>
</evidence>
<feature type="transmembrane region" description="Helical" evidence="1">
    <location>
        <begin position="78"/>
        <end position="99"/>
    </location>
</feature>
<gene>
    <name evidence="2" type="ORF">DXZ20_00135</name>
</gene>
<keyword evidence="1" id="KW-0812">Transmembrane</keyword>
<dbReference type="Proteomes" id="UP000481033">
    <property type="component" value="Unassembled WGS sequence"/>
</dbReference>
<keyword evidence="1" id="KW-0472">Membrane</keyword>
<proteinExistence type="predicted"/>
<protein>
    <submittedName>
        <fullName evidence="2">Uncharacterized protein</fullName>
    </submittedName>
</protein>
<reference evidence="2 3" key="1">
    <citation type="journal article" date="2020" name="Microb. Ecol.">
        <title>Ecogenomics of the Marine Benthic Filamentous Cyanobacterium Adonisia.</title>
        <authorList>
            <person name="Walter J.M."/>
            <person name="Coutinho F.H."/>
            <person name="Leomil L."/>
            <person name="Hargreaves P.I."/>
            <person name="Campeao M.E."/>
            <person name="Vieira V.V."/>
            <person name="Silva B.S."/>
            <person name="Fistarol G.O."/>
            <person name="Salomon P.S."/>
            <person name="Sawabe T."/>
            <person name="Mino S."/>
            <person name="Hosokawa M."/>
            <person name="Miyashita H."/>
            <person name="Maruyama F."/>
            <person name="van Verk M.C."/>
            <person name="Dutilh B.E."/>
            <person name="Thompson C.C."/>
            <person name="Thompson F.L."/>
        </authorList>
    </citation>
    <scope>NUCLEOTIDE SEQUENCE [LARGE SCALE GENOMIC DNA]</scope>
    <source>
        <strain evidence="2 3">CCMR0081</strain>
    </source>
</reference>
<dbReference type="EMBL" id="QXHD01000001">
    <property type="protein sequence ID" value="NEZ54138.1"/>
    <property type="molecule type" value="Genomic_DNA"/>
</dbReference>
<dbReference type="RefSeq" id="WP_163695382.1">
    <property type="nucleotide sequence ID" value="NZ_QXHD01000001.1"/>
</dbReference>
<sequence length="101" mass="11453">MVFTHRSIAKLSRYLLLSLLSSSLVQLTAMWRPVVWCLVAIGCVGLLILLMLSVQYYGLFTGRAWAKDFEIHRLNQGLIQFIVVLLFAVIGGVPTWYAFFS</sequence>
<organism evidence="2 3">
    <name type="scientific">Adonisia turfae CCMR0081</name>
    <dbReference type="NCBI Taxonomy" id="2292702"/>
    <lineage>
        <taxon>Bacteria</taxon>
        <taxon>Bacillati</taxon>
        <taxon>Cyanobacteriota</taxon>
        <taxon>Adonisia</taxon>
        <taxon>Adonisia turfae</taxon>
    </lineage>
</organism>
<feature type="transmembrane region" description="Helical" evidence="1">
    <location>
        <begin position="35"/>
        <end position="57"/>
    </location>
</feature>